<sequence>MVRFHWHVDGGQSAYIPPAGIAGQNETCPAVMGVPANYLRPHAIRPIGLLLAHGADADDWDSALMRALVERFAAAGHIVMRYHCRQKEARRQRILERALESAALSPLALASVEQWVVVGYDNGARVAAAVAAKTRIRIGGYVALSYPLLEPAPPPPKARAGALPPEDSEGPLVKLAEALPLPALFITGALDARCPPARLGQVFAQAGPAAAMDARGRPPGPGRAAGCTAPIAEFLEALQRGADNGEAATLRDCALPPVTAVEQVAGQAAAPGAPAALPAGL</sequence>
<dbReference type="Pfam" id="PF20408">
    <property type="entry name" value="Abhydrolase_11"/>
    <property type="match status" value="1"/>
</dbReference>
<feature type="domain" description="KANL3/Tex30 alpha/beta hydrolase-like" evidence="1">
    <location>
        <begin position="49"/>
        <end position="161"/>
    </location>
</feature>
<reference evidence="2" key="1">
    <citation type="submission" date="2021-01" db="EMBL/GenBank/DDBJ databases">
        <authorList>
            <person name="Eckstrom K.M.E."/>
        </authorList>
    </citation>
    <scope>NUCLEOTIDE SEQUENCE</scope>
    <source>
        <strain evidence="2">UVCC 0001</strain>
    </source>
</reference>
<keyword evidence="3" id="KW-1185">Reference proteome</keyword>
<name>A0AAD9IG75_PROWI</name>
<dbReference type="EMBL" id="JASFZW010000014">
    <property type="protein sequence ID" value="KAK2075697.1"/>
    <property type="molecule type" value="Genomic_DNA"/>
</dbReference>
<comment type="caution">
    <text evidence="2">The sequence shown here is derived from an EMBL/GenBank/DDBJ whole genome shotgun (WGS) entry which is preliminary data.</text>
</comment>
<organism evidence="2 3">
    <name type="scientific">Prototheca wickerhamii</name>
    <dbReference type="NCBI Taxonomy" id="3111"/>
    <lineage>
        <taxon>Eukaryota</taxon>
        <taxon>Viridiplantae</taxon>
        <taxon>Chlorophyta</taxon>
        <taxon>core chlorophytes</taxon>
        <taxon>Trebouxiophyceae</taxon>
        <taxon>Chlorellales</taxon>
        <taxon>Chlorellaceae</taxon>
        <taxon>Prototheca</taxon>
    </lineage>
</organism>
<dbReference type="Proteomes" id="UP001255856">
    <property type="component" value="Unassembled WGS sequence"/>
</dbReference>
<protein>
    <recommendedName>
        <fullName evidence="1">KANL3/Tex30 alpha/beta hydrolase-like domain-containing protein</fullName>
    </recommendedName>
</protein>
<dbReference type="Gene3D" id="3.40.50.1820">
    <property type="entry name" value="alpha/beta hydrolase"/>
    <property type="match status" value="1"/>
</dbReference>
<evidence type="ECO:0000259" key="1">
    <source>
        <dbReference type="Pfam" id="PF20408"/>
    </source>
</evidence>
<dbReference type="InterPro" id="IPR029058">
    <property type="entry name" value="AB_hydrolase_fold"/>
</dbReference>
<accession>A0AAD9IG75</accession>
<evidence type="ECO:0000313" key="2">
    <source>
        <dbReference type="EMBL" id="KAK2075697.1"/>
    </source>
</evidence>
<dbReference type="SUPFAM" id="SSF53474">
    <property type="entry name" value="alpha/beta-Hydrolases"/>
    <property type="match status" value="1"/>
</dbReference>
<dbReference type="InterPro" id="IPR046879">
    <property type="entry name" value="KANL3/Tex30_Abhydrolase"/>
</dbReference>
<evidence type="ECO:0000313" key="3">
    <source>
        <dbReference type="Proteomes" id="UP001255856"/>
    </source>
</evidence>
<dbReference type="AlphaFoldDB" id="A0AAD9IG75"/>
<proteinExistence type="predicted"/>
<gene>
    <name evidence="2" type="ORF">QBZ16_001806</name>
</gene>